<accession>A0ABV9L2P5</accession>
<comment type="caution">
    <text evidence="1">The sequence shown here is derived from an EMBL/GenBank/DDBJ whole genome shotgun (WGS) entry which is preliminary data.</text>
</comment>
<dbReference type="Pfam" id="PF21983">
    <property type="entry name" value="NikA-like"/>
    <property type="match status" value="1"/>
</dbReference>
<evidence type="ECO:0000313" key="1">
    <source>
        <dbReference type="EMBL" id="MFC4676640.1"/>
    </source>
</evidence>
<keyword evidence="2" id="KW-1185">Reference proteome</keyword>
<sequence>MKSKKAVSAASYPSRIFENYQVLNDPGCLVVCPKLSINDAVNQKNSETFVSSFFAFRHRSKFMFRVHRNSELSRWSPFKLVKRMMIMKNKKGGRPKLSPAEKLKYRIAVNLCTKDYYALKAKATQAGMTCTEVARLTITGCQVRQRLTTEQMDCIRKLSGMGNNLNQIAKKANAEGYTDARSEYLYLADKIDNTLNLLENGSQDS</sequence>
<dbReference type="RefSeq" id="WP_380001073.1">
    <property type="nucleotide sequence ID" value="NZ_JBHSGN010000148.1"/>
</dbReference>
<reference evidence="2" key="1">
    <citation type="journal article" date="2019" name="Int. J. Syst. Evol. Microbiol.">
        <title>The Global Catalogue of Microorganisms (GCM) 10K type strain sequencing project: providing services to taxonomists for standard genome sequencing and annotation.</title>
        <authorList>
            <consortium name="The Broad Institute Genomics Platform"/>
            <consortium name="The Broad Institute Genome Sequencing Center for Infectious Disease"/>
            <person name="Wu L."/>
            <person name="Ma J."/>
        </authorList>
    </citation>
    <scope>NUCLEOTIDE SEQUENCE [LARGE SCALE GENOMIC DNA]</scope>
    <source>
        <strain evidence="2">CCUG 66188</strain>
    </source>
</reference>
<dbReference type="InterPro" id="IPR053842">
    <property type="entry name" value="NikA-like"/>
</dbReference>
<protein>
    <submittedName>
        <fullName evidence="1">MobC family plasmid mobilization relaxosome protein</fullName>
    </submittedName>
</protein>
<dbReference type="Proteomes" id="UP001596023">
    <property type="component" value="Unassembled WGS sequence"/>
</dbReference>
<organism evidence="1 2">
    <name type="scientific">Dysgonomonas termitidis</name>
    <dbReference type="NCBI Taxonomy" id="1516126"/>
    <lineage>
        <taxon>Bacteria</taxon>
        <taxon>Pseudomonadati</taxon>
        <taxon>Bacteroidota</taxon>
        <taxon>Bacteroidia</taxon>
        <taxon>Bacteroidales</taxon>
        <taxon>Dysgonomonadaceae</taxon>
        <taxon>Dysgonomonas</taxon>
    </lineage>
</organism>
<proteinExistence type="predicted"/>
<evidence type="ECO:0000313" key="2">
    <source>
        <dbReference type="Proteomes" id="UP001596023"/>
    </source>
</evidence>
<dbReference type="EMBL" id="JBHSGN010000148">
    <property type="protein sequence ID" value="MFC4676640.1"/>
    <property type="molecule type" value="Genomic_DNA"/>
</dbReference>
<gene>
    <name evidence="1" type="ORF">ACFO6W_23440</name>
</gene>
<name>A0ABV9L2P5_9BACT</name>